<feature type="domain" description="Peptide methionine sulphoxide reductase MsrA" evidence="6">
    <location>
        <begin position="44"/>
        <end position="194"/>
    </location>
</feature>
<dbReference type="RefSeq" id="WP_382167410.1">
    <property type="nucleotide sequence ID" value="NZ_JBHTBR010000005.1"/>
</dbReference>
<dbReference type="EMBL" id="JBHTBR010000005">
    <property type="protein sequence ID" value="MFC7292172.1"/>
    <property type="molecule type" value="Genomic_DNA"/>
</dbReference>
<dbReference type="SUPFAM" id="SSF55068">
    <property type="entry name" value="Peptide methionine sulfoxide reductase"/>
    <property type="match status" value="1"/>
</dbReference>
<protein>
    <recommendedName>
        <fullName evidence="4">Peptide methionine sulfoxide reductase MsrA</fullName>
        <shortName evidence="4">Protein-methionine-S-oxide reductase</shortName>
        <ecNumber evidence="4">1.8.4.11</ecNumber>
    </recommendedName>
    <alternativeName>
        <fullName evidence="4">Peptide-methionine (S)-S-oxide reductase</fullName>
        <shortName evidence="4">Peptide Met(O) reductase</shortName>
    </alternativeName>
</protein>
<gene>
    <name evidence="4 7" type="primary">msrA</name>
    <name evidence="7" type="ORF">ACFQS8_11135</name>
</gene>
<dbReference type="InterPro" id="IPR036509">
    <property type="entry name" value="Met_Sox_Rdtase_MsrA_sf"/>
</dbReference>
<feature type="signal peptide" evidence="5">
    <location>
        <begin position="1"/>
        <end position="23"/>
    </location>
</feature>
<dbReference type="InterPro" id="IPR002569">
    <property type="entry name" value="Met_Sox_Rdtase_MsrA_dom"/>
</dbReference>
<feature type="chain" id="PRO_5047540744" description="Peptide methionine sulfoxide reductase MsrA" evidence="5">
    <location>
        <begin position="24"/>
        <end position="216"/>
    </location>
</feature>
<keyword evidence="5" id="KW-0732">Signal</keyword>
<dbReference type="Proteomes" id="UP001596492">
    <property type="component" value="Unassembled WGS sequence"/>
</dbReference>
<evidence type="ECO:0000313" key="8">
    <source>
        <dbReference type="Proteomes" id="UP001596492"/>
    </source>
</evidence>
<evidence type="ECO:0000256" key="1">
    <source>
        <dbReference type="ARBA" id="ARBA00023002"/>
    </source>
</evidence>
<keyword evidence="8" id="KW-1185">Reference proteome</keyword>
<evidence type="ECO:0000256" key="3">
    <source>
        <dbReference type="ARBA" id="ARBA00048782"/>
    </source>
</evidence>
<dbReference type="Gene3D" id="3.30.1060.10">
    <property type="entry name" value="Peptide methionine sulphoxide reductase MsrA"/>
    <property type="match status" value="1"/>
</dbReference>
<feature type="active site" evidence="4">
    <location>
        <position position="50"/>
    </location>
</feature>
<dbReference type="PROSITE" id="PS51257">
    <property type="entry name" value="PROKAR_LIPOPROTEIN"/>
    <property type="match status" value="1"/>
</dbReference>
<dbReference type="Pfam" id="PF01625">
    <property type="entry name" value="PMSR"/>
    <property type="match status" value="1"/>
</dbReference>
<comment type="function">
    <text evidence="4">Has an important function as a repair enzyme for proteins that have been inactivated by oxidation. Catalyzes the reversible oxidation-reduction of methionine sulfoxide in proteins to methionine.</text>
</comment>
<sequence>MIHFKPLSIIASLTLLASCSQSAVETHIAEEKAKQISAVETKTVVFAGGCFWCVESDFDKVEGVVATLSGYSGGHTESPTYKEVSYEDTGHYEVVQVEYDPGKVSFEVLLDYYWHHVDPTDAGGQFCDRGDSYRTAVFVNDAEQREIAEKSKADLDAAGILPSEIVTPILDAGPFWKAEEYHQDYYVKNPLRYKYYRSSCGRDARVQEVWSGADSH</sequence>
<evidence type="ECO:0000256" key="4">
    <source>
        <dbReference type="HAMAP-Rule" id="MF_01401"/>
    </source>
</evidence>
<dbReference type="PANTHER" id="PTHR43774:SF1">
    <property type="entry name" value="PEPTIDE METHIONINE SULFOXIDE REDUCTASE MSRA 2"/>
    <property type="match status" value="1"/>
</dbReference>
<comment type="catalytic activity">
    <reaction evidence="3 4">
        <text>[thioredoxin]-disulfide + L-methionine + H2O = L-methionine (S)-S-oxide + [thioredoxin]-dithiol</text>
        <dbReference type="Rhea" id="RHEA:19993"/>
        <dbReference type="Rhea" id="RHEA-COMP:10698"/>
        <dbReference type="Rhea" id="RHEA-COMP:10700"/>
        <dbReference type="ChEBI" id="CHEBI:15377"/>
        <dbReference type="ChEBI" id="CHEBI:29950"/>
        <dbReference type="ChEBI" id="CHEBI:50058"/>
        <dbReference type="ChEBI" id="CHEBI:57844"/>
        <dbReference type="ChEBI" id="CHEBI:58772"/>
        <dbReference type="EC" id="1.8.4.11"/>
    </reaction>
</comment>
<reference evidence="8" key="1">
    <citation type="journal article" date="2019" name="Int. J. Syst. Evol. Microbiol.">
        <title>The Global Catalogue of Microorganisms (GCM) 10K type strain sequencing project: providing services to taxonomists for standard genome sequencing and annotation.</title>
        <authorList>
            <consortium name="The Broad Institute Genomics Platform"/>
            <consortium name="The Broad Institute Genome Sequencing Center for Infectious Disease"/>
            <person name="Wu L."/>
            <person name="Ma J."/>
        </authorList>
    </citation>
    <scope>NUCLEOTIDE SEQUENCE [LARGE SCALE GENOMIC DNA]</scope>
    <source>
        <strain evidence="8">CCUG 51308</strain>
    </source>
</reference>
<name>A0ABW2IMN7_9PROT</name>
<comment type="similarity">
    <text evidence="4">Belongs to the MsrA Met sulfoxide reductase family.</text>
</comment>
<dbReference type="HAMAP" id="MF_01401">
    <property type="entry name" value="MsrA"/>
    <property type="match status" value="1"/>
</dbReference>
<comment type="caution">
    <text evidence="7">The sequence shown here is derived from an EMBL/GenBank/DDBJ whole genome shotgun (WGS) entry which is preliminary data.</text>
</comment>
<dbReference type="EC" id="1.8.4.11" evidence="4"/>
<evidence type="ECO:0000313" key="7">
    <source>
        <dbReference type="EMBL" id="MFC7292172.1"/>
    </source>
</evidence>
<dbReference type="GO" id="GO:0008113">
    <property type="term" value="F:peptide-methionine (S)-S-oxide reductase activity"/>
    <property type="evidence" value="ECO:0007669"/>
    <property type="project" value="UniProtKB-EC"/>
</dbReference>
<comment type="catalytic activity">
    <reaction evidence="2 4">
        <text>L-methionyl-[protein] + [thioredoxin]-disulfide + H2O = L-methionyl-(S)-S-oxide-[protein] + [thioredoxin]-dithiol</text>
        <dbReference type="Rhea" id="RHEA:14217"/>
        <dbReference type="Rhea" id="RHEA-COMP:10698"/>
        <dbReference type="Rhea" id="RHEA-COMP:10700"/>
        <dbReference type="Rhea" id="RHEA-COMP:12313"/>
        <dbReference type="Rhea" id="RHEA-COMP:12315"/>
        <dbReference type="ChEBI" id="CHEBI:15377"/>
        <dbReference type="ChEBI" id="CHEBI:16044"/>
        <dbReference type="ChEBI" id="CHEBI:29950"/>
        <dbReference type="ChEBI" id="CHEBI:44120"/>
        <dbReference type="ChEBI" id="CHEBI:50058"/>
        <dbReference type="EC" id="1.8.4.11"/>
    </reaction>
</comment>
<evidence type="ECO:0000256" key="5">
    <source>
        <dbReference type="SAM" id="SignalP"/>
    </source>
</evidence>
<proteinExistence type="inferred from homology"/>
<dbReference type="PANTHER" id="PTHR43774">
    <property type="entry name" value="PEPTIDE METHIONINE SULFOXIDE REDUCTASE"/>
    <property type="match status" value="1"/>
</dbReference>
<keyword evidence="1 4" id="KW-0560">Oxidoreductase</keyword>
<evidence type="ECO:0000259" key="6">
    <source>
        <dbReference type="Pfam" id="PF01625"/>
    </source>
</evidence>
<dbReference type="NCBIfam" id="TIGR00401">
    <property type="entry name" value="msrA"/>
    <property type="match status" value="1"/>
</dbReference>
<accession>A0ABW2IMN7</accession>
<evidence type="ECO:0000256" key="2">
    <source>
        <dbReference type="ARBA" id="ARBA00047806"/>
    </source>
</evidence>
<organism evidence="7 8">
    <name type="scientific">Hirschia litorea</name>
    <dbReference type="NCBI Taxonomy" id="1199156"/>
    <lineage>
        <taxon>Bacteria</taxon>
        <taxon>Pseudomonadati</taxon>
        <taxon>Pseudomonadota</taxon>
        <taxon>Alphaproteobacteria</taxon>
        <taxon>Hyphomonadales</taxon>
        <taxon>Hyphomonadaceae</taxon>
        <taxon>Hirschia</taxon>
    </lineage>
</organism>